<dbReference type="InterPro" id="IPR045095">
    <property type="entry name" value="ACDP"/>
</dbReference>
<keyword evidence="2 5" id="KW-0812">Transmembrane</keyword>
<reference evidence="9 10" key="1">
    <citation type="journal article" date="2015" name="Fungal Genet. Biol.">
        <title>Evolution of novel wood decay mechanisms in Agaricales revealed by the genome sequences of Fistulina hepatica and Cylindrobasidium torrendii.</title>
        <authorList>
            <person name="Floudas D."/>
            <person name="Held B.W."/>
            <person name="Riley R."/>
            <person name="Nagy L.G."/>
            <person name="Koehler G."/>
            <person name="Ransdell A.S."/>
            <person name="Younus H."/>
            <person name="Chow J."/>
            <person name="Chiniquy J."/>
            <person name="Lipzen A."/>
            <person name="Tritt A."/>
            <person name="Sun H."/>
            <person name="Haridas S."/>
            <person name="LaButti K."/>
            <person name="Ohm R.A."/>
            <person name="Kues U."/>
            <person name="Blanchette R.A."/>
            <person name="Grigoriev I.V."/>
            <person name="Minto R.E."/>
            <person name="Hibbett D.S."/>
        </authorList>
    </citation>
    <scope>NUCLEOTIDE SEQUENCE [LARGE SCALE GENOMIC DNA]</scope>
    <source>
        <strain evidence="9 10">ATCC 64428</strain>
    </source>
</reference>
<feature type="transmembrane region" description="Helical" evidence="7">
    <location>
        <begin position="183"/>
        <end position="201"/>
    </location>
</feature>
<dbReference type="Pfam" id="PF01595">
    <property type="entry name" value="CNNM"/>
    <property type="match status" value="1"/>
</dbReference>
<dbReference type="SUPFAM" id="SSF54631">
    <property type="entry name" value="CBS-domain pair"/>
    <property type="match status" value="1"/>
</dbReference>
<organism evidence="9 10">
    <name type="scientific">Fistulina hepatica ATCC 64428</name>
    <dbReference type="NCBI Taxonomy" id="1128425"/>
    <lineage>
        <taxon>Eukaryota</taxon>
        <taxon>Fungi</taxon>
        <taxon>Dikarya</taxon>
        <taxon>Basidiomycota</taxon>
        <taxon>Agaricomycotina</taxon>
        <taxon>Agaricomycetes</taxon>
        <taxon>Agaricomycetidae</taxon>
        <taxon>Agaricales</taxon>
        <taxon>Fistulinaceae</taxon>
        <taxon>Fistulina</taxon>
    </lineage>
</organism>
<evidence type="ECO:0000259" key="8">
    <source>
        <dbReference type="PROSITE" id="PS51846"/>
    </source>
</evidence>
<evidence type="ECO:0000256" key="2">
    <source>
        <dbReference type="ARBA" id="ARBA00022692"/>
    </source>
</evidence>
<dbReference type="EMBL" id="KN882065">
    <property type="protein sequence ID" value="KIY44768.1"/>
    <property type="molecule type" value="Genomic_DNA"/>
</dbReference>
<evidence type="ECO:0000256" key="3">
    <source>
        <dbReference type="ARBA" id="ARBA00022989"/>
    </source>
</evidence>
<dbReference type="PANTHER" id="PTHR12064">
    <property type="entry name" value="METAL TRANSPORTER CNNM"/>
    <property type="match status" value="1"/>
</dbReference>
<keyword evidence="10" id="KW-1185">Reference proteome</keyword>
<gene>
    <name evidence="9" type="ORF">FISHEDRAFT_50699</name>
</gene>
<evidence type="ECO:0000256" key="7">
    <source>
        <dbReference type="SAM" id="Phobius"/>
    </source>
</evidence>
<feature type="transmembrane region" description="Helical" evidence="7">
    <location>
        <begin position="12"/>
        <end position="29"/>
    </location>
</feature>
<evidence type="ECO:0000256" key="4">
    <source>
        <dbReference type="ARBA" id="ARBA00023136"/>
    </source>
</evidence>
<dbReference type="GO" id="GO:0030026">
    <property type="term" value="P:intracellular manganese ion homeostasis"/>
    <property type="evidence" value="ECO:0007669"/>
    <property type="project" value="TreeGrafter"/>
</dbReference>
<dbReference type="GO" id="GO:0005737">
    <property type="term" value="C:cytoplasm"/>
    <property type="evidence" value="ECO:0007669"/>
    <property type="project" value="TreeGrafter"/>
</dbReference>
<dbReference type="InterPro" id="IPR046342">
    <property type="entry name" value="CBS_dom_sf"/>
</dbReference>
<feature type="transmembrane region" description="Helical" evidence="7">
    <location>
        <begin position="63"/>
        <end position="87"/>
    </location>
</feature>
<keyword evidence="3 5" id="KW-1133">Transmembrane helix</keyword>
<name>A0A0D7A1R8_9AGAR</name>
<dbReference type="OrthoDB" id="5353557at2759"/>
<feature type="domain" description="CNNM transmembrane" evidence="8">
    <location>
        <begin position="58"/>
        <end position="242"/>
    </location>
</feature>
<feature type="compositionally biased region" description="Polar residues" evidence="6">
    <location>
        <begin position="776"/>
        <end position="796"/>
    </location>
</feature>
<evidence type="ECO:0000313" key="10">
    <source>
        <dbReference type="Proteomes" id="UP000054144"/>
    </source>
</evidence>
<feature type="compositionally biased region" description="Polar residues" evidence="6">
    <location>
        <begin position="487"/>
        <end position="515"/>
    </location>
</feature>
<sequence length="835" mass="90064">MVLAPFPARNSGFIRLLYPLLSLASQYVLRTIRGHDYDPVHVDHSLHFWKRGEGFDRHKPEDVVFAVLIPVLVLFSGLFAGLTLGYMSLDETQLSVLSISGTPKQQEYAKKIIPIRKNGHLLLVTLLIANMVVNETLPIISDPVLGGGVESVAVSTVLIIIFAEIIPQSIFTRHGLYLGAKMATFTKLLIYALGIVSWPVAKLLEVILGPHHGIIYRRAELKELIAMHSSMATLGGDLKTDTVTIIGATLDLQEKVVTQAMTPIERVFMLSIDAKLDYETLKQICLTGHSRVPVYEEVDVPVVGKLPNNAPKTQKVKKIIGILLVKHCVLLDPSDATPVRKIPLNKVPFVPSNEPLLGILDKFQEGRSHIALVSRFTREIKAASVKEVKRGLTHRLRQRVGIGDTDSSSDEDEPKSKETHRRRKIHDIEEGIEMDGDTTLKGDGVWEKDFALRAHHSNSSEAVTVNGDADSSRFLVVNRGRPRRPANGSNVPNGSSTPSDTAEGQVKRNSMSKNRSMPADAVLAREGAAEANFFLQGFDPAVNPLGIITLEDVLEELIGEEIYDEFDTDGGAHGDSMMPAEGTMNPQPNLDPPAPVPSTGKPILKPLAIKPFNFFHSRSAPPSPGASLEKSGWIEPPSTVGTIVRDSSTPPIVVPIAKPPAVRQCSDIPEVPDIPPSSSRASLDVSHETAVVGAAEAVPSPFATSNCAPRASLTVPAVVHHMHVVSPTPRSASPVPSLEAILYDRKRRLQQQQQSSSVGTVSPAGLGGSVAVSTVSSNAGPTANLGSLPLSRNGSMKVNKFKSSRLGGGERTGVVVAEQIKAQEPVDHAHTISEK</sequence>
<feature type="region of interest" description="Disordered" evidence="6">
    <location>
        <begin position="397"/>
        <end position="440"/>
    </location>
</feature>
<dbReference type="InterPro" id="IPR044751">
    <property type="entry name" value="Ion_transp-like_CBS"/>
</dbReference>
<dbReference type="GO" id="GO:0016020">
    <property type="term" value="C:membrane"/>
    <property type="evidence" value="ECO:0007669"/>
    <property type="project" value="UniProtKB-SubCell"/>
</dbReference>
<evidence type="ECO:0000256" key="1">
    <source>
        <dbReference type="ARBA" id="ARBA00004141"/>
    </source>
</evidence>
<dbReference type="Proteomes" id="UP000054144">
    <property type="component" value="Unassembled WGS sequence"/>
</dbReference>
<feature type="transmembrane region" description="Helical" evidence="7">
    <location>
        <begin position="120"/>
        <end position="140"/>
    </location>
</feature>
<protein>
    <submittedName>
        <fullName evidence="9">DUF21-domain-containing protein</fullName>
    </submittedName>
</protein>
<dbReference type="AlphaFoldDB" id="A0A0D7A1R8"/>
<proteinExistence type="predicted"/>
<dbReference type="FunFam" id="3.10.580.10:FF:000053">
    <property type="entry name" value="Unplaced genomic scaffold supercont1.12, whole genome shotgun sequence"/>
    <property type="match status" value="1"/>
</dbReference>
<evidence type="ECO:0000313" key="9">
    <source>
        <dbReference type="EMBL" id="KIY44768.1"/>
    </source>
</evidence>
<dbReference type="PROSITE" id="PS51846">
    <property type="entry name" value="CNNM"/>
    <property type="match status" value="1"/>
</dbReference>
<feature type="transmembrane region" description="Helical" evidence="7">
    <location>
        <begin position="152"/>
        <end position="171"/>
    </location>
</feature>
<evidence type="ECO:0000256" key="6">
    <source>
        <dbReference type="SAM" id="MobiDB-lite"/>
    </source>
</evidence>
<dbReference type="PANTHER" id="PTHR12064:SF90">
    <property type="entry name" value="CNNM TRANSMEMBRANE DOMAIN-CONTAINING PROTEIN"/>
    <property type="match status" value="1"/>
</dbReference>
<evidence type="ECO:0000256" key="5">
    <source>
        <dbReference type="PROSITE-ProRule" id="PRU01193"/>
    </source>
</evidence>
<comment type="subcellular location">
    <subcellularLocation>
        <location evidence="1">Membrane</location>
        <topology evidence="1">Multi-pass membrane protein</topology>
    </subcellularLocation>
</comment>
<feature type="region of interest" description="Disordered" evidence="6">
    <location>
        <begin position="478"/>
        <end position="519"/>
    </location>
</feature>
<dbReference type="Gene3D" id="3.10.580.10">
    <property type="entry name" value="CBS-domain"/>
    <property type="match status" value="2"/>
</dbReference>
<dbReference type="CDD" id="cd04590">
    <property type="entry name" value="CBS_pair_CorC_HlyC_assoc"/>
    <property type="match status" value="1"/>
</dbReference>
<dbReference type="GO" id="GO:0010960">
    <property type="term" value="P:magnesium ion homeostasis"/>
    <property type="evidence" value="ECO:0007669"/>
    <property type="project" value="InterPro"/>
</dbReference>
<feature type="region of interest" description="Disordered" evidence="6">
    <location>
        <begin position="776"/>
        <end position="808"/>
    </location>
</feature>
<accession>A0A0D7A1R8</accession>
<keyword evidence="4 5" id="KW-0472">Membrane</keyword>
<dbReference type="InterPro" id="IPR002550">
    <property type="entry name" value="CNNM"/>
</dbReference>